<evidence type="ECO:0000259" key="2">
    <source>
        <dbReference type="Pfam" id="PF07727"/>
    </source>
</evidence>
<feature type="region of interest" description="Disordered" evidence="1">
    <location>
        <begin position="62"/>
        <end position="98"/>
    </location>
</feature>
<evidence type="ECO:0000256" key="1">
    <source>
        <dbReference type="SAM" id="MobiDB-lite"/>
    </source>
</evidence>
<name>A0ABD1R8W9_9LAMI</name>
<protein>
    <submittedName>
        <fullName evidence="3">Cysteine-rich RLK (RECEPTOR-like protein kinase) 8</fullName>
    </submittedName>
</protein>
<keyword evidence="4" id="KW-1185">Reference proteome</keyword>
<dbReference type="InterPro" id="IPR013103">
    <property type="entry name" value="RVT_2"/>
</dbReference>
<evidence type="ECO:0000313" key="4">
    <source>
        <dbReference type="Proteomes" id="UP001604336"/>
    </source>
</evidence>
<organism evidence="3 4">
    <name type="scientific">Abeliophyllum distichum</name>
    <dbReference type="NCBI Taxonomy" id="126358"/>
    <lineage>
        <taxon>Eukaryota</taxon>
        <taxon>Viridiplantae</taxon>
        <taxon>Streptophyta</taxon>
        <taxon>Embryophyta</taxon>
        <taxon>Tracheophyta</taxon>
        <taxon>Spermatophyta</taxon>
        <taxon>Magnoliopsida</taxon>
        <taxon>eudicotyledons</taxon>
        <taxon>Gunneridae</taxon>
        <taxon>Pentapetalae</taxon>
        <taxon>asterids</taxon>
        <taxon>lamiids</taxon>
        <taxon>Lamiales</taxon>
        <taxon>Oleaceae</taxon>
        <taxon>Forsythieae</taxon>
        <taxon>Abeliophyllum</taxon>
    </lineage>
</organism>
<proteinExistence type="predicted"/>
<dbReference type="Proteomes" id="UP001604336">
    <property type="component" value="Unassembled WGS sequence"/>
</dbReference>
<feature type="compositionally biased region" description="Polar residues" evidence="1">
    <location>
        <begin position="79"/>
        <end position="98"/>
    </location>
</feature>
<sequence>MWTLRVPTSTVVFHEAIFPYASQQTDETNSISLPQSMLLNVDTPHITYPEDQHIAETDNVPEHLKHSPTGQPNGRPVPSSVSTECPNGRPSSPTDRSVLLSVSTESLDGRLSSPTDYYINHALPTQAGSLPVKSSTRHPISRYVSYSNLSSIHRAFTYNISHAIEPITYEAVCQDPKWVAAMNDEIRALEDNNTWSLVPLPPSHHPIGCKWVIKVKFHSDDTVEQYKARLVAKGYIQREGIDYNETFAPVTKLTTVRCLLSVASIHD</sequence>
<dbReference type="Pfam" id="PF07727">
    <property type="entry name" value="RVT_2"/>
    <property type="match status" value="1"/>
</dbReference>
<dbReference type="EMBL" id="JBFOLK010000009">
    <property type="protein sequence ID" value="KAL2484855.1"/>
    <property type="molecule type" value="Genomic_DNA"/>
</dbReference>
<gene>
    <name evidence="3" type="ORF">Adt_29611</name>
</gene>
<comment type="caution">
    <text evidence="3">The sequence shown here is derived from an EMBL/GenBank/DDBJ whole genome shotgun (WGS) entry which is preliminary data.</text>
</comment>
<reference evidence="4" key="1">
    <citation type="submission" date="2024-07" db="EMBL/GenBank/DDBJ databases">
        <title>Two chromosome-level genome assemblies of Korean endemic species Abeliophyllum distichum and Forsythia ovata (Oleaceae).</title>
        <authorList>
            <person name="Jang H."/>
        </authorList>
    </citation>
    <scope>NUCLEOTIDE SEQUENCE [LARGE SCALE GENOMIC DNA]</scope>
</reference>
<accession>A0ABD1R8W9</accession>
<dbReference type="AlphaFoldDB" id="A0ABD1R8W9"/>
<evidence type="ECO:0000313" key="3">
    <source>
        <dbReference type="EMBL" id="KAL2484855.1"/>
    </source>
</evidence>
<feature type="domain" description="Reverse transcriptase Ty1/copia-type" evidence="2">
    <location>
        <begin position="192"/>
        <end position="264"/>
    </location>
</feature>